<organism evidence="3 4">
    <name type="scientific">Beutenbergia cavernae (strain ATCC BAA-8 / DSM 12333 / CCUG 43141 / JCM 11478 / NBRC 16432 / NCIMB 13614 / HKI 0122)</name>
    <dbReference type="NCBI Taxonomy" id="471853"/>
    <lineage>
        <taxon>Bacteria</taxon>
        <taxon>Bacillati</taxon>
        <taxon>Actinomycetota</taxon>
        <taxon>Actinomycetes</taxon>
        <taxon>Micrococcales</taxon>
        <taxon>Beutenbergiaceae</taxon>
        <taxon>Beutenbergia</taxon>
    </lineage>
</organism>
<gene>
    <name evidence="3" type="ordered locus">Bcav_0147</name>
</gene>
<reference evidence="3 4" key="1">
    <citation type="journal article" date="2009" name="Stand. Genomic Sci.">
        <title>Complete genome sequence of Beutenbergia cavernae type strain (HKI 0122).</title>
        <authorList>
            <person name="Land M."/>
            <person name="Pukall R."/>
            <person name="Abt B."/>
            <person name="Goker M."/>
            <person name="Rohde M."/>
            <person name="Glavina Del Rio T."/>
            <person name="Tice H."/>
            <person name="Copeland A."/>
            <person name="Cheng J.F."/>
            <person name="Lucas S."/>
            <person name="Chen F."/>
            <person name="Nolan M."/>
            <person name="Bruce D."/>
            <person name="Goodwin L."/>
            <person name="Pitluck S."/>
            <person name="Ivanova N."/>
            <person name="Mavromatis K."/>
            <person name="Ovchinnikova G."/>
            <person name="Pati A."/>
            <person name="Chen A."/>
            <person name="Palaniappan K."/>
            <person name="Hauser L."/>
            <person name="Chang Y.J."/>
            <person name="Jefferies C.C."/>
            <person name="Saunders E."/>
            <person name="Brettin T."/>
            <person name="Detter J.C."/>
            <person name="Han C."/>
            <person name="Chain P."/>
            <person name="Bristow J."/>
            <person name="Eisen J.A."/>
            <person name="Markowitz V."/>
            <person name="Hugenholtz P."/>
            <person name="Kyrpides N.C."/>
            <person name="Klenk H.P."/>
            <person name="Lapidus A."/>
        </authorList>
    </citation>
    <scope>NUCLEOTIDE SEQUENCE [LARGE SCALE GENOMIC DNA]</scope>
    <source>
        <strain evidence="4">ATCC BAA-8 / DSM 12333 / NBRC 16432</strain>
    </source>
</reference>
<dbReference type="EMBL" id="CP001618">
    <property type="protein sequence ID" value="ACQ78412.1"/>
    <property type="molecule type" value="Genomic_DNA"/>
</dbReference>
<feature type="compositionally biased region" description="Low complexity" evidence="1">
    <location>
        <begin position="229"/>
        <end position="246"/>
    </location>
</feature>
<dbReference type="AlphaFoldDB" id="C5BVH2"/>
<evidence type="ECO:0000313" key="3">
    <source>
        <dbReference type="EMBL" id="ACQ78412.1"/>
    </source>
</evidence>
<dbReference type="HOGENOM" id="CLU_1040764_0_0_11"/>
<feature type="transmembrane region" description="Helical" evidence="2">
    <location>
        <begin position="15"/>
        <end position="40"/>
    </location>
</feature>
<evidence type="ECO:0000256" key="1">
    <source>
        <dbReference type="SAM" id="MobiDB-lite"/>
    </source>
</evidence>
<feature type="transmembrane region" description="Helical" evidence="2">
    <location>
        <begin position="164"/>
        <end position="185"/>
    </location>
</feature>
<proteinExistence type="predicted"/>
<feature type="region of interest" description="Disordered" evidence="1">
    <location>
        <begin position="207"/>
        <end position="267"/>
    </location>
</feature>
<sequence>MLAGMSEPALAEYSAFFQAMAGASATLIGLLFVAISVNPAAAAVDGRDVRPWIRAASALFALINVLAVSAFALLPGAGVGPLAVAGGFAAVVSSVGMIVISVRYRQWARAAAGSRWTRALVALRYLSWQLGLLVTYAAQAIAGLGIVRMTAAGTADDQPDAVEALLLIISSALIVMLLVAITRTWEAVGASMPRLLDLLVASRRPEMLPPDRRRDPDEPLHLPDDAGDAAEPADAPDPVDGARVAAENGDDRPERGGTSADVGRTAD</sequence>
<keyword evidence="4" id="KW-1185">Reference proteome</keyword>
<dbReference type="eggNOG" id="ENOG502ZQM9">
    <property type="taxonomic scope" value="Bacteria"/>
</dbReference>
<protein>
    <submittedName>
        <fullName evidence="3">Uncharacterized protein</fullName>
    </submittedName>
</protein>
<dbReference type="Proteomes" id="UP000007962">
    <property type="component" value="Chromosome"/>
</dbReference>
<dbReference type="STRING" id="471853.Bcav_0147"/>
<name>C5BVH2_BEUC1</name>
<keyword evidence="2" id="KW-0472">Membrane</keyword>
<feature type="compositionally biased region" description="Basic and acidic residues" evidence="1">
    <location>
        <begin position="207"/>
        <end position="224"/>
    </location>
</feature>
<feature type="transmembrane region" description="Helical" evidence="2">
    <location>
        <begin position="80"/>
        <end position="104"/>
    </location>
</feature>
<keyword evidence="2" id="KW-0812">Transmembrane</keyword>
<evidence type="ECO:0000313" key="4">
    <source>
        <dbReference type="Proteomes" id="UP000007962"/>
    </source>
</evidence>
<feature type="transmembrane region" description="Helical" evidence="2">
    <location>
        <begin position="125"/>
        <end position="144"/>
    </location>
</feature>
<keyword evidence="2" id="KW-1133">Transmembrane helix</keyword>
<dbReference type="KEGG" id="bcv:Bcav_0147"/>
<evidence type="ECO:0000256" key="2">
    <source>
        <dbReference type="SAM" id="Phobius"/>
    </source>
</evidence>
<feature type="transmembrane region" description="Helical" evidence="2">
    <location>
        <begin position="52"/>
        <end position="74"/>
    </location>
</feature>
<accession>C5BVH2</accession>